<keyword evidence="2" id="KW-1185">Reference proteome</keyword>
<protein>
    <submittedName>
        <fullName evidence="1">DUF659 domain-containing protein</fullName>
    </submittedName>
</protein>
<name>A0A6G0Z903_APHCR</name>
<evidence type="ECO:0000313" key="1">
    <source>
        <dbReference type="EMBL" id="KAF0767129.1"/>
    </source>
</evidence>
<gene>
    <name evidence="1" type="ORF">FWK35_00009024</name>
</gene>
<accession>A0A6G0Z903</accession>
<reference evidence="1 2" key="1">
    <citation type="submission" date="2019-08" db="EMBL/GenBank/DDBJ databases">
        <title>Whole genome of Aphis craccivora.</title>
        <authorList>
            <person name="Voronova N.V."/>
            <person name="Shulinski R.S."/>
            <person name="Bandarenka Y.V."/>
            <person name="Zhorov D.G."/>
            <person name="Warner D."/>
        </authorList>
    </citation>
    <scope>NUCLEOTIDE SEQUENCE [LARGE SCALE GENOMIC DNA]</scope>
    <source>
        <strain evidence="1">180601</strain>
        <tissue evidence="1">Whole Body</tissue>
    </source>
</reference>
<proteinExistence type="predicted"/>
<dbReference type="EMBL" id="VUJU01001036">
    <property type="protein sequence ID" value="KAF0767129.1"/>
    <property type="molecule type" value="Genomic_DNA"/>
</dbReference>
<evidence type="ECO:0000313" key="2">
    <source>
        <dbReference type="Proteomes" id="UP000478052"/>
    </source>
</evidence>
<dbReference type="Proteomes" id="UP000478052">
    <property type="component" value="Unassembled WGS sequence"/>
</dbReference>
<organism evidence="1 2">
    <name type="scientific">Aphis craccivora</name>
    <name type="common">Cowpea aphid</name>
    <dbReference type="NCBI Taxonomy" id="307492"/>
    <lineage>
        <taxon>Eukaryota</taxon>
        <taxon>Metazoa</taxon>
        <taxon>Ecdysozoa</taxon>
        <taxon>Arthropoda</taxon>
        <taxon>Hexapoda</taxon>
        <taxon>Insecta</taxon>
        <taxon>Pterygota</taxon>
        <taxon>Neoptera</taxon>
        <taxon>Paraneoptera</taxon>
        <taxon>Hemiptera</taxon>
        <taxon>Sternorrhyncha</taxon>
        <taxon>Aphidomorpha</taxon>
        <taxon>Aphidoidea</taxon>
        <taxon>Aphididae</taxon>
        <taxon>Aphidini</taxon>
        <taxon>Aphis</taxon>
        <taxon>Aphis</taxon>
    </lineage>
</organism>
<dbReference type="OrthoDB" id="6623574at2759"/>
<comment type="caution">
    <text evidence="1">The sequence shown here is derived from an EMBL/GenBank/DDBJ whole genome shotgun (WGS) entry which is preliminary data.</text>
</comment>
<sequence>MEINPSFKIILEKYIGKRVTDQSTTHKNYVSTVKFMQILAISRIRSEIGDGPIWVSIGETTDVDGRCICNHIVSFLHEDNKLFKALGEELKNVISKLPIGKIFNDATYDDVPIMTIRS</sequence>
<dbReference type="AlphaFoldDB" id="A0A6G0Z903"/>